<evidence type="ECO:0000259" key="4">
    <source>
        <dbReference type="Pfam" id="PF06738"/>
    </source>
</evidence>
<feature type="region of interest" description="Disordered" evidence="2">
    <location>
        <begin position="1"/>
        <end position="38"/>
    </location>
</feature>
<proteinExistence type="inferred from homology"/>
<dbReference type="Proteomes" id="UP000274922">
    <property type="component" value="Unassembled WGS sequence"/>
</dbReference>
<reference evidence="6" key="1">
    <citation type="journal article" date="2018" name="Nat. Microbiol.">
        <title>Leveraging single-cell genomics to expand the fungal tree of life.</title>
        <authorList>
            <person name="Ahrendt S.R."/>
            <person name="Quandt C.A."/>
            <person name="Ciobanu D."/>
            <person name="Clum A."/>
            <person name="Salamov A."/>
            <person name="Andreopoulos B."/>
            <person name="Cheng J.F."/>
            <person name="Woyke T."/>
            <person name="Pelin A."/>
            <person name="Henrissat B."/>
            <person name="Reynolds N.K."/>
            <person name="Benny G.L."/>
            <person name="Smith M.E."/>
            <person name="James T.Y."/>
            <person name="Grigoriev I.V."/>
        </authorList>
    </citation>
    <scope>NUCLEOTIDE SEQUENCE [LARGE SCALE GENOMIC DNA]</scope>
    <source>
        <strain evidence="6">ATCC 52028</strain>
    </source>
</reference>
<keyword evidence="3" id="KW-1133">Transmembrane helix</keyword>
<protein>
    <recommendedName>
        <fullName evidence="4">Threonine/serine exporter-like N-terminal domain-containing protein</fullName>
    </recommendedName>
</protein>
<keyword evidence="3" id="KW-0812">Transmembrane</keyword>
<evidence type="ECO:0000313" key="6">
    <source>
        <dbReference type="Proteomes" id="UP000274922"/>
    </source>
</evidence>
<dbReference type="EMBL" id="ML014121">
    <property type="protein sequence ID" value="RKP03554.1"/>
    <property type="molecule type" value="Genomic_DNA"/>
</dbReference>
<dbReference type="OrthoDB" id="413008at2759"/>
<feature type="transmembrane region" description="Helical" evidence="3">
    <location>
        <begin position="724"/>
        <end position="741"/>
    </location>
</feature>
<evidence type="ECO:0000256" key="1">
    <source>
        <dbReference type="ARBA" id="ARBA00034125"/>
    </source>
</evidence>
<dbReference type="Pfam" id="PF06738">
    <property type="entry name" value="ThrE"/>
    <property type="match status" value="2"/>
</dbReference>
<feature type="compositionally biased region" description="Polar residues" evidence="2">
    <location>
        <begin position="112"/>
        <end position="127"/>
    </location>
</feature>
<sequence>MAYASKYEGIPLGRYPSRAAHQPLHEHEEEDDYDAAGIAIPGRGDAAAAGASSAFIIGSHNSDRALYASPSDTELQGDEELRSAGPTATSARPMDPQEAPHLPAAALDVASGRTSESTRPHSRTLSPPDSAVAATAAIGAGAPISYRSSMAPMSQIGGGGGAAAIASLGFGAMTDTPATVVATPWLLERERERALSLSRRDLSGRPPHPAVAAVMGRTSMAQLSARDLSGPSPGGPVPGEMSRQPSLASRLTKRLLPIRLQEGLRSRASMVSLLESPMRKNSTFNLTEALTYRGLLTANNSMAGLPTAAPSAGPGGRSGPGITRLQSLPWLHGIPKDQKHATLIMTLAKALDAYGAPLYRVEHRIIEVAEALNIPVSLFCLPATLMISIGDASSKHPCRMQFVPVNQAFHMGKLFRVDLLSKQAAGLGRMSRAGYRKTTRTGRHDLDVIKSSQSSFTDAIGAISTTSVVPDPSHIAIPMSATEIATKELEIDEILEKLNAILHEPKTLIEEVWVRMIASSLQSCCIAVLLLNGGIGDGVTSMILGALTGAGLWIGDKYALTGVIEIVVPLCVSIPARLAVHIPQVYGGTPLCLSKVNLASLAQLLPGVQITLGMLEMGSQNPVAGSVRIFAAFIKSIKMGYGISIGNRLSEWFLVTAGFNYTTGQCSAAPPPIVPWKLIFLPVMIGATIMNLRSDRSQWLHMAITSLLGFCAKFLSLIVFDQDVSAVISAFVIGFVANIYARRYNEIAIAPTLAGIGWLVPGSMGVKSALAWFSPSGPDASTGTSFGIDMIRFP</sequence>
<name>A0A4P9XDG9_9FUNG</name>
<dbReference type="InterPro" id="IPR051361">
    <property type="entry name" value="ThrE/Ser_Exporter"/>
</dbReference>
<dbReference type="AlphaFoldDB" id="A0A4P9XDG9"/>
<dbReference type="PANTHER" id="PTHR31082">
    <property type="entry name" value="PHEROMONE-REGULATED MEMBRANE PROTEIN 10"/>
    <property type="match status" value="1"/>
</dbReference>
<evidence type="ECO:0000256" key="2">
    <source>
        <dbReference type="SAM" id="MobiDB-lite"/>
    </source>
</evidence>
<dbReference type="STRING" id="1555241.A0A4P9XDG9"/>
<gene>
    <name evidence="5" type="ORF">CXG81DRAFT_16932</name>
</gene>
<accession>A0A4P9XDG9</accession>
<feature type="region of interest" description="Disordered" evidence="2">
    <location>
        <begin position="227"/>
        <end position="248"/>
    </location>
</feature>
<feature type="domain" description="Threonine/serine exporter-like N-terminal" evidence="4">
    <location>
        <begin position="483"/>
        <end position="648"/>
    </location>
</feature>
<keyword evidence="6" id="KW-1185">Reference proteome</keyword>
<feature type="domain" description="Threonine/serine exporter-like N-terminal" evidence="4">
    <location>
        <begin position="343"/>
        <end position="425"/>
    </location>
</feature>
<feature type="transmembrane region" description="Helical" evidence="3">
    <location>
        <begin position="753"/>
        <end position="773"/>
    </location>
</feature>
<dbReference type="PANTHER" id="PTHR31082:SF4">
    <property type="entry name" value="PHEROMONE-REGULATED MEMBRANE PROTEIN 10"/>
    <property type="match status" value="1"/>
</dbReference>
<organism evidence="5 6">
    <name type="scientific">Caulochytrium protostelioides</name>
    <dbReference type="NCBI Taxonomy" id="1555241"/>
    <lineage>
        <taxon>Eukaryota</taxon>
        <taxon>Fungi</taxon>
        <taxon>Fungi incertae sedis</taxon>
        <taxon>Chytridiomycota</taxon>
        <taxon>Chytridiomycota incertae sedis</taxon>
        <taxon>Chytridiomycetes</taxon>
        <taxon>Caulochytriales</taxon>
        <taxon>Caulochytriaceae</taxon>
        <taxon>Caulochytrium</taxon>
    </lineage>
</organism>
<feature type="region of interest" description="Disordered" evidence="2">
    <location>
        <begin position="67"/>
        <end position="130"/>
    </location>
</feature>
<comment type="similarity">
    <text evidence="1">Belongs to the ThrE exporter (TC 2.A.79) family.</text>
</comment>
<keyword evidence="3" id="KW-0472">Membrane</keyword>
<dbReference type="GO" id="GO:0022857">
    <property type="term" value="F:transmembrane transporter activity"/>
    <property type="evidence" value="ECO:0007669"/>
    <property type="project" value="InterPro"/>
</dbReference>
<dbReference type="InterPro" id="IPR010619">
    <property type="entry name" value="ThrE-like_N"/>
</dbReference>
<evidence type="ECO:0000256" key="3">
    <source>
        <dbReference type="SAM" id="Phobius"/>
    </source>
</evidence>
<evidence type="ECO:0000313" key="5">
    <source>
        <dbReference type="EMBL" id="RKP03554.1"/>
    </source>
</evidence>